<dbReference type="Proteomes" id="UP001424741">
    <property type="component" value="Unassembled WGS sequence"/>
</dbReference>
<keyword evidence="3" id="KW-1185">Reference proteome</keyword>
<feature type="transmembrane region" description="Helical" evidence="1">
    <location>
        <begin position="238"/>
        <end position="257"/>
    </location>
</feature>
<protein>
    <recommendedName>
        <fullName evidence="4">DUF4153 domain-containing protein</fullName>
    </recommendedName>
</protein>
<feature type="transmembrane region" description="Helical" evidence="1">
    <location>
        <begin position="55"/>
        <end position="75"/>
    </location>
</feature>
<proteinExistence type="predicted"/>
<feature type="transmembrane region" description="Helical" evidence="1">
    <location>
        <begin position="193"/>
        <end position="217"/>
    </location>
</feature>
<reference evidence="2 3" key="1">
    <citation type="submission" date="2024-02" db="EMBL/GenBank/DDBJ databases">
        <title>Rubritalea halochordaticola NBRC 107102.</title>
        <authorList>
            <person name="Ichikawa N."/>
            <person name="Katano-Makiyama Y."/>
            <person name="Hidaka K."/>
        </authorList>
    </citation>
    <scope>NUCLEOTIDE SEQUENCE [LARGE SCALE GENOMIC DNA]</scope>
    <source>
        <strain evidence="2 3">NBRC 107102</strain>
    </source>
</reference>
<evidence type="ECO:0000313" key="3">
    <source>
        <dbReference type="Proteomes" id="UP001424741"/>
    </source>
</evidence>
<feature type="transmembrane region" description="Helical" evidence="1">
    <location>
        <begin position="87"/>
        <end position="105"/>
    </location>
</feature>
<keyword evidence="1" id="KW-0812">Transmembrane</keyword>
<comment type="caution">
    <text evidence="2">The sequence shown here is derived from an EMBL/GenBank/DDBJ whole genome shotgun (WGS) entry which is preliminary data.</text>
</comment>
<evidence type="ECO:0000256" key="1">
    <source>
        <dbReference type="SAM" id="Phobius"/>
    </source>
</evidence>
<keyword evidence="1" id="KW-0472">Membrane</keyword>
<name>A0ABP9UY90_9BACT</name>
<gene>
    <name evidence="2" type="ORF">Rhal01_01603</name>
</gene>
<sequence>MNLRDPFLFLIGDRGAIQRIAGSWWSLLVGALLVVTAGIARNYDHLSFTHDLEWIYGPFLASILSSLFIFGLGCFRFAFVPGAKNSYLSFLSLYWMTAPCAWLYGIPVERFTDILTATKWNVAFLAIVSLWRVALMIRSLQVLGGEPLLRCAMRIIFPASLIMMVASYKKGTELVGIMSGVRLSPHEVFIRDAANFTTIVSFWAALISFLTIIIHLFRKGQPPQPLPWKKESAPRKTIALACGFVIAAISFTFPLQLKTHRNATFVDHLEKGHYRQAIEYASQFEREDFLTDHYLPPGPEYSYDIIRILAHAKAGDPEWLIETWLNDLHLDQDKDTENSLYMSIMLDRKNPDYTPYNEQLWKLITERYHLPSDLSPKSPDNDPFQL</sequence>
<organism evidence="2 3">
    <name type="scientific">Rubritalea halochordaticola</name>
    <dbReference type="NCBI Taxonomy" id="714537"/>
    <lineage>
        <taxon>Bacteria</taxon>
        <taxon>Pseudomonadati</taxon>
        <taxon>Verrucomicrobiota</taxon>
        <taxon>Verrucomicrobiia</taxon>
        <taxon>Verrucomicrobiales</taxon>
        <taxon>Rubritaleaceae</taxon>
        <taxon>Rubritalea</taxon>
    </lineage>
</organism>
<accession>A0ABP9UY90</accession>
<dbReference type="EMBL" id="BAABRL010000004">
    <property type="protein sequence ID" value="GAA5495428.1"/>
    <property type="molecule type" value="Genomic_DNA"/>
</dbReference>
<feature type="transmembrane region" description="Helical" evidence="1">
    <location>
        <begin position="117"/>
        <end position="135"/>
    </location>
</feature>
<evidence type="ECO:0008006" key="4">
    <source>
        <dbReference type="Google" id="ProtNLM"/>
    </source>
</evidence>
<dbReference type="RefSeq" id="WP_346188228.1">
    <property type="nucleotide sequence ID" value="NZ_BAABRL010000004.1"/>
</dbReference>
<feature type="transmembrane region" description="Helical" evidence="1">
    <location>
        <begin position="21"/>
        <end position="43"/>
    </location>
</feature>
<keyword evidence="1" id="KW-1133">Transmembrane helix</keyword>
<evidence type="ECO:0000313" key="2">
    <source>
        <dbReference type="EMBL" id="GAA5495428.1"/>
    </source>
</evidence>